<dbReference type="GO" id="GO:0046872">
    <property type="term" value="F:metal ion binding"/>
    <property type="evidence" value="ECO:0007669"/>
    <property type="project" value="InterPro"/>
</dbReference>
<keyword evidence="3" id="KW-0067">ATP-binding</keyword>
<dbReference type="Gene3D" id="3.40.50.20">
    <property type="match status" value="1"/>
</dbReference>
<proteinExistence type="predicted"/>
<comment type="catalytic activity">
    <reaction evidence="5">
        <text>hydrogencarbonate + NH4(+) + 2 ATP = carbamoyl phosphate + 2 ADP + phosphate + 2 H(+)</text>
        <dbReference type="Rhea" id="RHEA:18029"/>
        <dbReference type="ChEBI" id="CHEBI:15378"/>
        <dbReference type="ChEBI" id="CHEBI:17544"/>
        <dbReference type="ChEBI" id="CHEBI:28938"/>
        <dbReference type="ChEBI" id="CHEBI:30616"/>
        <dbReference type="ChEBI" id="CHEBI:43474"/>
        <dbReference type="ChEBI" id="CHEBI:58228"/>
        <dbReference type="ChEBI" id="CHEBI:456216"/>
        <dbReference type="EC" id="6.3.4.16"/>
    </reaction>
</comment>
<dbReference type="Pfam" id="PF02786">
    <property type="entry name" value="CPSase_L_D2"/>
    <property type="match status" value="1"/>
</dbReference>
<dbReference type="InterPro" id="IPR005479">
    <property type="entry name" value="CPAse_ATP-bd"/>
</dbReference>
<evidence type="ECO:0000256" key="4">
    <source>
        <dbReference type="ARBA" id="ARBA00044063"/>
    </source>
</evidence>
<dbReference type="AlphaFoldDB" id="A0A382I3D1"/>
<name>A0A382I3D1_9ZZZZ</name>
<dbReference type="EC" id="6.3.4.16" evidence="4"/>
<keyword evidence="1" id="KW-0436">Ligase</keyword>
<dbReference type="GO" id="GO:0006541">
    <property type="term" value="P:glutamine metabolic process"/>
    <property type="evidence" value="ECO:0007669"/>
    <property type="project" value="TreeGrafter"/>
</dbReference>
<dbReference type="PANTHER" id="PTHR11405">
    <property type="entry name" value="CARBAMOYLTRANSFERASE FAMILY MEMBER"/>
    <property type="match status" value="1"/>
</dbReference>
<dbReference type="GO" id="GO:0005737">
    <property type="term" value="C:cytoplasm"/>
    <property type="evidence" value="ECO:0007669"/>
    <property type="project" value="TreeGrafter"/>
</dbReference>
<sequence>VESIIEKERPDGIMLSYGGQTALNCGVKIDESGILKKYGVSVLGTQIPGIMATEDRQKFKDSMIKCNVPILKSKTVRTFDEAKKVAKDLGYPVIVRVAYTLGGKGGGVAFNEIELHEIAGRGLAASLVGQILIEEYVGDWKQIEYEVMQD</sequence>
<dbReference type="Pfam" id="PF25596">
    <property type="entry name" value="CPSase_L_D1"/>
    <property type="match status" value="1"/>
</dbReference>
<protein>
    <recommendedName>
        <fullName evidence="4">carbamoyl-phosphate synthase (ammonia)</fullName>
        <ecNumber evidence="4">6.3.4.16</ecNumber>
    </recommendedName>
</protein>
<evidence type="ECO:0000256" key="3">
    <source>
        <dbReference type="ARBA" id="ARBA00022840"/>
    </source>
</evidence>
<dbReference type="SUPFAM" id="SSF56059">
    <property type="entry name" value="Glutathione synthetase ATP-binding domain-like"/>
    <property type="match status" value="1"/>
</dbReference>
<dbReference type="GO" id="GO:0004088">
    <property type="term" value="F:carbamoyl-phosphate synthase (glutamine-hydrolyzing) activity"/>
    <property type="evidence" value="ECO:0007669"/>
    <property type="project" value="TreeGrafter"/>
</dbReference>
<evidence type="ECO:0000313" key="7">
    <source>
        <dbReference type="EMBL" id="SVB93799.1"/>
    </source>
</evidence>
<keyword evidence="2" id="KW-0547">Nucleotide-binding</keyword>
<gene>
    <name evidence="7" type="ORF">METZ01_LOCUS246653</name>
</gene>
<dbReference type="InterPro" id="IPR058047">
    <property type="entry name" value="CPSase_preATP-grasp"/>
</dbReference>
<dbReference type="SUPFAM" id="SSF52440">
    <property type="entry name" value="PreATP-grasp domain"/>
    <property type="match status" value="1"/>
</dbReference>
<dbReference type="InterPro" id="IPR011761">
    <property type="entry name" value="ATP-grasp"/>
</dbReference>
<dbReference type="InterPro" id="IPR005483">
    <property type="entry name" value="CPSase_dom"/>
</dbReference>
<dbReference type="InterPro" id="IPR016185">
    <property type="entry name" value="PreATP-grasp_dom_sf"/>
</dbReference>
<reference evidence="7" key="1">
    <citation type="submission" date="2018-05" db="EMBL/GenBank/DDBJ databases">
        <authorList>
            <person name="Lanie J.A."/>
            <person name="Ng W.-L."/>
            <person name="Kazmierczak K.M."/>
            <person name="Andrzejewski T.M."/>
            <person name="Davidsen T.M."/>
            <person name="Wayne K.J."/>
            <person name="Tettelin H."/>
            <person name="Glass J.I."/>
            <person name="Rusch D."/>
            <person name="Podicherti R."/>
            <person name="Tsui H.-C.T."/>
            <person name="Winkler M.E."/>
        </authorList>
    </citation>
    <scope>NUCLEOTIDE SEQUENCE</scope>
</reference>
<evidence type="ECO:0000256" key="5">
    <source>
        <dbReference type="ARBA" id="ARBA00047359"/>
    </source>
</evidence>
<evidence type="ECO:0000259" key="6">
    <source>
        <dbReference type="PROSITE" id="PS50975"/>
    </source>
</evidence>
<dbReference type="PROSITE" id="PS50975">
    <property type="entry name" value="ATP_GRASP"/>
    <property type="match status" value="1"/>
</dbReference>
<dbReference type="PANTHER" id="PTHR11405:SF53">
    <property type="entry name" value="CARBAMOYL-PHOSPHATE SYNTHASE [AMMONIA], MITOCHONDRIAL"/>
    <property type="match status" value="1"/>
</dbReference>
<dbReference type="GO" id="GO:0005524">
    <property type="term" value="F:ATP binding"/>
    <property type="evidence" value="ECO:0007669"/>
    <property type="project" value="UniProtKB-KW"/>
</dbReference>
<feature type="non-terminal residue" evidence="7">
    <location>
        <position position="1"/>
    </location>
</feature>
<feature type="non-terminal residue" evidence="7">
    <location>
        <position position="150"/>
    </location>
</feature>
<dbReference type="PRINTS" id="PR00098">
    <property type="entry name" value="CPSASE"/>
</dbReference>
<dbReference type="Gene3D" id="3.30.470.20">
    <property type="entry name" value="ATP-grasp fold, B domain"/>
    <property type="match status" value="1"/>
</dbReference>
<dbReference type="GO" id="GO:0004087">
    <property type="term" value="F:carbamoyl-phosphate synthase (ammonia) activity"/>
    <property type="evidence" value="ECO:0007669"/>
    <property type="project" value="UniProtKB-EC"/>
</dbReference>
<organism evidence="7">
    <name type="scientific">marine metagenome</name>
    <dbReference type="NCBI Taxonomy" id="408172"/>
    <lineage>
        <taxon>unclassified sequences</taxon>
        <taxon>metagenomes</taxon>
        <taxon>ecological metagenomes</taxon>
    </lineage>
</organism>
<feature type="domain" description="ATP-grasp" evidence="6">
    <location>
        <begin position="60"/>
        <end position="150"/>
    </location>
</feature>
<evidence type="ECO:0000256" key="1">
    <source>
        <dbReference type="ARBA" id="ARBA00022598"/>
    </source>
</evidence>
<dbReference type="EMBL" id="UINC01064794">
    <property type="protein sequence ID" value="SVB93799.1"/>
    <property type="molecule type" value="Genomic_DNA"/>
</dbReference>
<evidence type="ECO:0000256" key="2">
    <source>
        <dbReference type="ARBA" id="ARBA00022741"/>
    </source>
</evidence>
<accession>A0A382I3D1</accession>